<gene>
    <name evidence="2" type="ORF">DKZ22_12680</name>
</gene>
<accession>A0A855XL80</accession>
<dbReference type="Gene3D" id="3.40.50.1110">
    <property type="entry name" value="SGNH hydrolase"/>
    <property type="match status" value="1"/>
</dbReference>
<proteinExistence type="predicted"/>
<dbReference type="SUPFAM" id="SSF52266">
    <property type="entry name" value="SGNH hydrolase"/>
    <property type="match status" value="1"/>
</dbReference>
<protein>
    <recommendedName>
        <fullName evidence="1">SGNH hydrolase-type esterase domain-containing protein</fullName>
    </recommendedName>
</protein>
<dbReference type="CDD" id="cd00229">
    <property type="entry name" value="SGNH_hydrolase"/>
    <property type="match status" value="1"/>
</dbReference>
<dbReference type="Proteomes" id="UP000245980">
    <property type="component" value="Unassembled WGS sequence"/>
</dbReference>
<evidence type="ECO:0000313" key="3">
    <source>
        <dbReference type="Proteomes" id="UP000245980"/>
    </source>
</evidence>
<dbReference type="Pfam" id="PF13472">
    <property type="entry name" value="Lipase_GDSL_2"/>
    <property type="match status" value="1"/>
</dbReference>
<evidence type="ECO:0000313" key="2">
    <source>
        <dbReference type="EMBL" id="PWT38677.1"/>
    </source>
</evidence>
<dbReference type="AlphaFoldDB" id="A0A855XL80"/>
<reference evidence="2 3" key="1">
    <citation type="journal article" date="2018" name="Front. Microbiol.">
        <title>Comparative Genomics of the Herbivore Gut Symbiont Lactobacillus reuteri Reveals Genetic Diversity and Lifestyle Adaptation.</title>
        <authorList>
            <person name="Zhao J."/>
        </authorList>
    </citation>
    <scope>NUCLEOTIDE SEQUENCE [LARGE SCALE GENOMIC DNA]</scope>
    <source>
        <strain evidence="2 3">LR10</strain>
    </source>
</reference>
<feature type="domain" description="SGNH hydrolase-type esterase" evidence="1">
    <location>
        <begin position="6"/>
        <end position="184"/>
    </location>
</feature>
<dbReference type="EMBL" id="QGHT01000170">
    <property type="protein sequence ID" value="PWT38677.1"/>
    <property type="molecule type" value="Genomic_DNA"/>
</dbReference>
<organism evidence="2 3">
    <name type="scientific">Limosilactobacillus reuteri</name>
    <name type="common">Lactobacillus reuteri</name>
    <dbReference type="NCBI Taxonomy" id="1598"/>
    <lineage>
        <taxon>Bacteria</taxon>
        <taxon>Bacillati</taxon>
        <taxon>Bacillota</taxon>
        <taxon>Bacilli</taxon>
        <taxon>Lactobacillales</taxon>
        <taxon>Lactobacillaceae</taxon>
        <taxon>Limosilactobacillus</taxon>
    </lineage>
</organism>
<dbReference type="InterPro" id="IPR036514">
    <property type="entry name" value="SGNH_hydro_sf"/>
</dbReference>
<name>A0A855XL80_LIMRT</name>
<evidence type="ECO:0000259" key="1">
    <source>
        <dbReference type="Pfam" id="PF13472"/>
    </source>
</evidence>
<dbReference type="InterPro" id="IPR013830">
    <property type="entry name" value="SGNH_hydro"/>
</dbReference>
<sequence>MIKMVALGDSISAGWDGQKQIEDYRRIPEVIAKLNGWYVNNQAIGGTGYGNGINDFSAITKRLNFAGYSLALVEYGVNNWRYGSTAGEVQQGLTLGINNIRKSNPHIKIFVMCPTLDMRRGTATDMNTPNERGLTQNQLNDVIVQTCQALDVEYYDWRKQPIITKDNAFWTLGDGASGVHPTAKTSLEIGKRLAYILNGGRR</sequence>
<comment type="caution">
    <text evidence="2">The sequence shown here is derived from an EMBL/GenBank/DDBJ whole genome shotgun (WGS) entry which is preliminary data.</text>
</comment>